<dbReference type="GO" id="GO:0003743">
    <property type="term" value="F:translation initiation factor activity"/>
    <property type="evidence" value="ECO:0007669"/>
    <property type="project" value="UniProtKB-KW"/>
</dbReference>
<dbReference type="PANTHER" id="PTHR43381:SF5">
    <property type="entry name" value="TR-TYPE G DOMAIN-CONTAINING PROTEIN"/>
    <property type="match status" value="1"/>
</dbReference>
<dbReference type="CDD" id="cd03692">
    <property type="entry name" value="mtIF2_IVc"/>
    <property type="match status" value="1"/>
</dbReference>
<gene>
    <name evidence="10" type="ORF">WJX73_001629</name>
</gene>
<evidence type="ECO:0000256" key="1">
    <source>
        <dbReference type="ARBA" id="ARBA00007733"/>
    </source>
</evidence>
<accession>A0AAW1P417</accession>
<feature type="compositionally biased region" description="Basic and acidic residues" evidence="8">
    <location>
        <begin position="153"/>
        <end position="165"/>
    </location>
</feature>
<dbReference type="Pfam" id="PF04760">
    <property type="entry name" value="IF2_N"/>
    <property type="match status" value="1"/>
</dbReference>
<dbReference type="CDD" id="cd01887">
    <property type="entry name" value="IF2_eIF5B"/>
    <property type="match status" value="1"/>
</dbReference>
<dbReference type="GO" id="GO:0003924">
    <property type="term" value="F:GTPase activity"/>
    <property type="evidence" value="ECO:0007669"/>
    <property type="project" value="InterPro"/>
</dbReference>
<dbReference type="Gene3D" id="3.40.50.10050">
    <property type="entry name" value="Translation initiation factor IF- 2, domain 3"/>
    <property type="match status" value="1"/>
</dbReference>
<dbReference type="InterPro" id="IPR000178">
    <property type="entry name" value="TF_IF2_bacterial-like"/>
</dbReference>
<evidence type="ECO:0000256" key="8">
    <source>
        <dbReference type="SAM" id="MobiDB-lite"/>
    </source>
</evidence>
<dbReference type="PANTHER" id="PTHR43381">
    <property type="entry name" value="TRANSLATION INITIATION FACTOR IF-2-RELATED"/>
    <property type="match status" value="1"/>
</dbReference>
<dbReference type="PROSITE" id="PS51722">
    <property type="entry name" value="G_TR_2"/>
    <property type="match status" value="1"/>
</dbReference>
<dbReference type="GO" id="GO:0005737">
    <property type="term" value="C:cytoplasm"/>
    <property type="evidence" value="ECO:0007669"/>
    <property type="project" value="TreeGrafter"/>
</dbReference>
<dbReference type="InterPro" id="IPR005225">
    <property type="entry name" value="Small_GTP-bd"/>
</dbReference>
<feature type="compositionally biased region" description="Basic and acidic residues" evidence="8">
    <location>
        <begin position="285"/>
        <end position="300"/>
    </location>
</feature>
<evidence type="ECO:0000313" key="10">
    <source>
        <dbReference type="EMBL" id="KAK9804510.1"/>
    </source>
</evidence>
<dbReference type="InterPro" id="IPR015760">
    <property type="entry name" value="TIF_IF2"/>
</dbReference>
<dbReference type="InterPro" id="IPR036925">
    <property type="entry name" value="TIF_IF2_dom3_sf"/>
</dbReference>
<dbReference type="EMBL" id="JALJOQ010000050">
    <property type="protein sequence ID" value="KAK9804510.1"/>
    <property type="molecule type" value="Genomic_DNA"/>
</dbReference>
<reference evidence="10 11" key="1">
    <citation type="journal article" date="2024" name="Nat. Commun.">
        <title>Phylogenomics reveals the evolutionary origins of lichenization in chlorophyte algae.</title>
        <authorList>
            <person name="Puginier C."/>
            <person name="Libourel C."/>
            <person name="Otte J."/>
            <person name="Skaloud P."/>
            <person name="Haon M."/>
            <person name="Grisel S."/>
            <person name="Petersen M."/>
            <person name="Berrin J.G."/>
            <person name="Delaux P.M."/>
            <person name="Dal Grande F."/>
            <person name="Keller J."/>
        </authorList>
    </citation>
    <scope>NUCLEOTIDE SEQUENCE [LARGE SCALE GENOMIC DNA]</scope>
    <source>
        <strain evidence="10 11">SAG 2036</strain>
    </source>
</reference>
<dbReference type="Pfam" id="PF00009">
    <property type="entry name" value="GTP_EFTU"/>
    <property type="match status" value="1"/>
</dbReference>
<dbReference type="HAMAP" id="MF_00100_B">
    <property type="entry name" value="IF_2_B"/>
    <property type="match status" value="1"/>
</dbReference>
<dbReference type="InterPro" id="IPR053905">
    <property type="entry name" value="EF-G-like_DII"/>
</dbReference>
<dbReference type="AlphaFoldDB" id="A0AAW1P417"/>
<evidence type="ECO:0000256" key="4">
    <source>
        <dbReference type="ARBA" id="ARBA00022917"/>
    </source>
</evidence>
<evidence type="ECO:0000256" key="6">
    <source>
        <dbReference type="ARBA" id="ARBA00025162"/>
    </source>
</evidence>
<dbReference type="Gene3D" id="2.40.30.10">
    <property type="entry name" value="Translation factors"/>
    <property type="match status" value="2"/>
</dbReference>
<dbReference type="InterPro" id="IPR044145">
    <property type="entry name" value="IF2_II"/>
</dbReference>
<evidence type="ECO:0000256" key="3">
    <source>
        <dbReference type="ARBA" id="ARBA00022741"/>
    </source>
</evidence>
<feature type="domain" description="Tr-type G" evidence="9">
    <location>
        <begin position="396"/>
        <end position="574"/>
    </location>
</feature>
<name>A0AAW1P417_9CHLO</name>
<comment type="similarity">
    <text evidence="1">Belongs to the TRAFAC class translation factor GTPase superfamily. Classic translation factor GTPase family. IF-2 subfamily.</text>
</comment>
<dbReference type="CDD" id="cd03702">
    <property type="entry name" value="IF2_mtIF2_II"/>
    <property type="match status" value="1"/>
</dbReference>
<dbReference type="Proteomes" id="UP001465755">
    <property type="component" value="Unassembled WGS sequence"/>
</dbReference>
<comment type="function">
    <text evidence="6">One of the essential components for the initiation of protein synthesis. Protects formylmethionyl-tRNA from spontaneous hydrolysis and promotes its binding to the 30S ribosomal subunits. Also involved in the hydrolysis of GTP during the formation of the 70S ribosomal complex.</text>
</comment>
<dbReference type="FunFam" id="3.40.50.10050:FF:000001">
    <property type="entry name" value="Translation initiation factor IF-2"/>
    <property type="match status" value="1"/>
</dbReference>
<keyword evidence="3" id="KW-0547">Nucleotide-binding</keyword>
<feature type="compositionally biased region" description="Pro residues" evidence="8">
    <location>
        <begin position="177"/>
        <end position="188"/>
    </location>
</feature>
<dbReference type="Gene3D" id="3.40.50.300">
    <property type="entry name" value="P-loop containing nucleotide triphosphate hydrolases"/>
    <property type="match status" value="1"/>
</dbReference>
<proteinExistence type="inferred from homology"/>
<dbReference type="Pfam" id="PF11987">
    <property type="entry name" value="IF-2"/>
    <property type="match status" value="1"/>
</dbReference>
<dbReference type="NCBIfam" id="TIGR00231">
    <property type="entry name" value="small_GTP"/>
    <property type="match status" value="1"/>
</dbReference>
<dbReference type="InterPro" id="IPR027417">
    <property type="entry name" value="P-loop_NTPase"/>
</dbReference>
<dbReference type="NCBIfam" id="TIGR00487">
    <property type="entry name" value="IF-2"/>
    <property type="match status" value="1"/>
</dbReference>
<feature type="region of interest" description="Disordered" evidence="8">
    <location>
        <begin position="145"/>
        <end position="300"/>
    </location>
</feature>
<comment type="caution">
    <text evidence="10">The sequence shown here is derived from an EMBL/GenBank/DDBJ whole genome shotgun (WGS) entry which is preliminary data.</text>
</comment>
<keyword evidence="4" id="KW-0648">Protein biosynthesis</keyword>
<evidence type="ECO:0000259" key="9">
    <source>
        <dbReference type="PROSITE" id="PS51722"/>
    </source>
</evidence>
<dbReference type="PRINTS" id="PR00315">
    <property type="entry name" value="ELONGATNFCT"/>
</dbReference>
<evidence type="ECO:0000313" key="11">
    <source>
        <dbReference type="Proteomes" id="UP001465755"/>
    </source>
</evidence>
<dbReference type="Pfam" id="PF22042">
    <property type="entry name" value="EF-G_D2"/>
    <property type="match status" value="1"/>
</dbReference>
<dbReference type="SUPFAM" id="SSF52540">
    <property type="entry name" value="P-loop containing nucleoside triphosphate hydrolases"/>
    <property type="match status" value="1"/>
</dbReference>
<dbReference type="InterPro" id="IPR006847">
    <property type="entry name" value="IF2_N"/>
</dbReference>
<feature type="compositionally biased region" description="Basic and acidic residues" evidence="8">
    <location>
        <begin position="252"/>
        <end position="266"/>
    </location>
</feature>
<dbReference type="SUPFAM" id="SSF50447">
    <property type="entry name" value="Translation proteins"/>
    <property type="match status" value="2"/>
</dbReference>
<evidence type="ECO:0000256" key="2">
    <source>
        <dbReference type="ARBA" id="ARBA00022540"/>
    </source>
</evidence>
<sequence>MQLVVPERHRRLHCCVAGHGLAWPADNGVAAAGGKAHSAEVARRPSMMRRQPAAQPSRQNGDISRPAVGSVMSSVLSLDEDDEESRAQQRAASQLRSPPKREAQRQRSGAEASTASVLGSVAYGSRAGTDNDRFADIEDDDAATALELAASEDAQRARETEESSLKKQTSALRGPPKRPQPPSRPEPPQESSSQPQNGARGPPSGTGLAARPPTLRPRADEGPARPPKRREGNTPGRDGGKEEGKPSFSRRGFIDQERVRDREGGPDRAPAPRKRKVSASARRAQRQERAGRRAEERNKNVNEQEEIFEVGAEGMSVAELSQRLAVRAPELLAKLFERGIAAHVNQVLDRDMVKSLAEDFDVMALDQEAVEVSSAAKKRAPTAIESMDDEDSDLQSRPPVVTVMGHVDHGKTSLLDYIRKSKVAAGEAGGITQAIGAYTVELPESEGSGAEGPTAITFLDTPGHEAFSAMRARGTRVTDVAVIVVAADDGVRPQTEEAISHARAAEVPIIIAINKIDKEGANVERVKQQLSEAGLLPEEWGGQTPMCEISAKKGMGVDELLETVLLVAEVEELSADPTVPATGSVIEAHMDRQTGPVATLLVASGTLRAGDIVAAGGAYGKVRSMQDSLGSVSAASPSFAVQMVGLNALPVAGDDFVVCGSDSEARKKAAEVESRIRQSRLLAQSTSSMVSMRSMMSSLDEDGDEAMHNEELRLNLILKVDASGSLEAVRSALGQLPQDTISLRFLHAAAGPVTGADIDLAAAAEGSLVIAFNTSIAESVMSSAKTAGVEVLQFSVIYELIDRIRAAMEGQLDPFEERIALGEATVRAVFGSGSRRVAGCMVTEGSLKRDGVAQVIRKKKTIYEGKIMSLRRVKDDVKEIGEVFSREFLSLFLDGSLQQLQITTPGVARELNSPQQYTPCLMEVEALSLAGSDRLDQINLQGLAQIPSLRVLDLRNTALVTDLRQALALLREQRIHKPYSCR</sequence>
<organism evidence="10 11">
    <name type="scientific">Symbiochloris irregularis</name>
    <dbReference type="NCBI Taxonomy" id="706552"/>
    <lineage>
        <taxon>Eukaryota</taxon>
        <taxon>Viridiplantae</taxon>
        <taxon>Chlorophyta</taxon>
        <taxon>core chlorophytes</taxon>
        <taxon>Trebouxiophyceae</taxon>
        <taxon>Trebouxiales</taxon>
        <taxon>Trebouxiaceae</taxon>
        <taxon>Symbiochloris</taxon>
    </lineage>
</organism>
<keyword evidence="2" id="KW-0396">Initiation factor</keyword>
<keyword evidence="11" id="KW-1185">Reference proteome</keyword>
<dbReference type="InterPro" id="IPR023115">
    <property type="entry name" value="TIF_IF2_dom3"/>
</dbReference>
<dbReference type="InterPro" id="IPR000795">
    <property type="entry name" value="T_Tr_GTP-bd_dom"/>
</dbReference>
<feature type="region of interest" description="Disordered" evidence="8">
    <location>
        <begin position="34"/>
        <end position="115"/>
    </location>
</feature>
<protein>
    <recommendedName>
        <fullName evidence="7">Translation initiation factor IF-2, chloroplastic</fullName>
    </recommendedName>
</protein>
<dbReference type="InterPro" id="IPR009000">
    <property type="entry name" value="Transl_B-barrel_sf"/>
</dbReference>
<evidence type="ECO:0000256" key="7">
    <source>
        <dbReference type="ARBA" id="ARBA00044105"/>
    </source>
</evidence>
<keyword evidence="5" id="KW-0342">GTP-binding</keyword>
<dbReference type="SUPFAM" id="SSF52156">
    <property type="entry name" value="Initiation factor IF2/eIF5b, domain 3"/>
    <property type="match status" value="1"/>
</dbReference>
<dbReference type="FunFam" id="3.40.50.300:FF:000019">
    <property type="entry name" value="Translation initiation factor IF-2"/>
    <property type="match status" value="1"/>
</dbReference>
<dbReference type="GO" id="GO:0005525">
    <property type="term" value="F:GTP binding"/>
    <property type="evidence" value="ECO:0007669"/>
    <property type="project" value="UniProtKB-KW"/>
</dbReference>
<evidence type="ECO:0000256" key="5">
    <source>
        <dbReference type="ARBA" id="ARBA00023134"/>
    </source>
</evidence>